<dbReference type="RefSeq" id="WP_204720238.1">
    <property type="nucleotide sequence ID" value="NZ_JACSNR010000004.1"/>
</dbReference>
<sequence length="243" mass="27365">MKKLTAAVLAAALTLGCASTAFANEAIDDAIELNQYNFEEKEAVSGRFLNLLASYPGETATWQTEDYAFTFRSEDVPEELDDRSSVNLHMERIKDRLSIYDKAVGRDTPKYVFKTEAESFKVPFEMAIRESNFMPGSTVYIYRLDSSTWDQGTQTNVFSAVKKDVVVAENGDISFPMTEGGTYLVSAKPVVSHEGELEEMLFQVEYEQRGDYDELLTYLKDDPNGYFTNLWEAPGHVAAEDED</sequence>
<dbReference type="PROSITE" id="PS51257">
    <property type="entry name" value="PROKAR_LIPOPROTEIN"/>
    <property type="match status" value="1"/>
</dbReference>
<feature type="signal peptide" evidence="1">
    <location>
        <begin position="1"/>
        <end position="23"/>
    </location>
</feature>
<proteinExistence type="predicted"/>
<gene>
    <name evidence="2" type="ORF">H9X81_04710</name>
</gene>
<evidence type="ECO:0000313" key="3">
    <source>
        <dbReference type="Proteomes" id="UP000724149"/>
    </source>
</evidence>
<name>A0ABS2GKJ2_9FIRM</name>
<evidence type="ECO:0000313" key="2">
    <source>
        <dbReference type="EMBL" id="MBM6922992.1"/>
    </source>
</evidence>
<keyword evidence="1" id="KW-0732">Signal</keyword>
<keyword evidence="3" id="KW-1185">Reference proteome</keyword>
<protein>
    <submittedName>
        <fullName evidence="2">Uncharacterized protein</fullName>
    </submittedName>
</protein>
<reference evidence="2 3" key="1">
    <citation type="journal article" date="2021" name="Sci. Rep.">
        <title>The distribution of antibiotic resistance genes in chicken gut microbiota commensals.</title>
        <authorList>
            <person name="Juricova H."/>
            <person name="Matiasovicova J."/>
            <person name="Kubasova T."/>
            <person name="Cejkova D."/>
            <person name="Rychlik I."/>
        </authorList>
    </citation>
    <scope>NUCLEOTIDE SEQUENCE [LARGE SCALE GENOMIC DNA]</scope>
    <source>
        <strain evidence="2 3">An564</strain>
    </source>
</reference>
<accession>A0ABS2GKJ2</accession>
<dbReference type="EMBL" id="JACSNR010000004">
    <property type="protein sequence ID" value="MBM6922992.1"/>
    <property type="molecule type" value="Genomic_DNA"/>
</dbReference>
<organism evidence="2 3">
    <name type="scientific">Hydrogenoanaerobacterium saccharovorans</name>
    <dbReference type="NCBI Taxonomy" id="474960"/>
    <lineage>
        <taxon>Bacteria</taxon>
        <taxon>Bacillati</taxon>
        <taxon>Bacillota</taxon>
        <taxon>Clostridia</taxon>
        <taxon>Eubacteriales</taxon>
        <taxon>Oscillospiraceae</taxon>
        <taxon>Hydrogenoanaerobacterium</taxon>
    </lineage>
</organism>
<feature type="chain" id="PRO_5045835936" evidence="1">
    <location>
        <begin position="24"/>
        <end position="243"/>
    </location>
</feature>
<dbReference type="Proteomes" id="UP000724149">
    <property type="component" value="Unassembled WGS sequence"/>
</dbReference>
<evidence type="ECO:0000256" key="1">
    <source>
        <dbReference type="SAM" id="SignalP"/>
    </source>
</evidence>
<comment type="caution">
    <text evidence="2">The sequence shown here is derived from an EMBL/GenBank/DDBJ whole genome shotgun (WGS) entry which is preliminary data.</text>
</comment>